<proteinExistence type="predicted"/>
<sequence length="61" mass="6937">MVSVGSAEENFHTPIIFEEQRCNLHEYPDKVESNLLTPEKIIMMLPANGEARLRSANIPRV</sequence>
<dbReference type="AlphaFoldDB" id="Q17LE2"/>
<dbReference type="HOGENOM" id="CLU_2924557_0_0_1"/>
<dbReference type="EMBL" id="CH477216">
    <property type="protein sequence ID" value="EAT47520.1"/>
    <property type="molecule type" value="Genomic_DNA"/>
</dbReference>
<reference evidence="1" key="3">
    <citation type="submission" date="2012-09" db="EMBL/GenBank/DDBJ databases">
        <authorList>
            <consortium name="VectorBase"/>
        </authorList>
    </citation>
    <scope>NUCLEOTIDE SEQUENCE</scope>
    <source>
        <strain evidence="1">Liverpool</strain>
    </source>
</reference>
<evidence type="ECO:0000313" key="2">
    <source>
        <dbReference type="Proteomes" id="UP000682892"/>
    </source>
</evidence>
<dbReference type="Proteomes" id="UP000682892">
    <property type="component" value="Unassembled WGS sequence"/>
</dbReference>
<gene>
    <name evidence="1" type="ORF">AaeL_AAEL001386</name>
</gene>
<accession>Q17LE2</accession>
<evidence type="ECO:0000313" key="1">
    <source>
        <dbReference type="EMBL" id="EAT47520.1"/>
    </source>
</evidence>
<protein>
    <submittedName>
        <fullName evidence="1">AAEL001386-PA</fullName>
    </submittedName>
</protein>
<dbReference type="PaxDb" id="7159-AAEL001386-PA"/>
<reference evidence="1" key="2">
    <citation type="journal article" date="2007" name="Science">
        <title>Genome sequence of Aedes aegypti, a major arbovirus vector.</title>
        <authorList>
            <person name="Nene V."/>
            <person name="Wortman J.R."/>
            <person name="Lawson D."/>
            <person name="Haas B."/>
            <person name="Kodira C."/>
            <person name="Tu Z.J."/>
            <person name="Loftus B."/>
            <person name="Xi Z."/>
            <person name="Megy K."/>
            <person name="Grabherr M."/>
            <person name="Ren Q."/>
            <person name="Zdobnov E.M."/>
            <person name="Lobo N.F."/>
            <person name="Campbell K.S."/>
            <person name="Brown S.E."/>
            <person name="Bonaldo M.F."/>
            <person name="Zhu J."/>
            <person name="Sinkins S.P."/>
            <person name="Hogenkamp D.G."/>
            <person name="Amedeo P."/>
            <person name="Arensburger P."/>
            <person name="Atkinson P.W."/>
            <person name="Bidwell S."/>
            <person name="Biedler J."/>
            <person name="Birney E."/>
            <person name="Bruggner R.V."/>
            <person name="Costas J."/>
            <person name="Coy M.R."/>
            <person name="Crabtree J."/>
            <person name="Crawford M."/>
            <person name="Debruyn B."/>
            <person name="Decaprio D."/>
            <person name="Eiglmeier K."/>
            <person name="Eisenstadt E."/>
            <person name="El-Dorry H."/>
            <person name="Gelbart W.M."/>
            <person name="Gomes S.L."/>
            <person name="Hammond M."/>
            <person name="Hannick L.I."/>
            <person name="Hogan J.R."/>
            <person name="Holmes M.H."/>
            <person name="Jaffe D."/>
            <person name="Johnston J.S."/>
            <person name="Kennedy R.C."/>
            <person name="Koo H."/>
            <person name="Kravitz S."/>
            <person name="Kriventseva E.V."/>
            <person name="Kulp D."/>
            <person name="Labutti K."/>
            <person name="Lee E."/>
            <person name="Li S."/>
            <person name="Lovin D.D."/>
            <person name="Mao C."/>
            <person name="Mauceli E."/>
            <person name="Menck C.F."/>
            <person name="Miller J.R."/>
            <person name="Montgomery P."/>
            <person name="Mori A."/>
            <person name="Nascimento A.L."/>
            <person name="Naveira H.F."/>
            <person name="Nusbaum C."/>
            <person name="O'leary S."/>
            <person name="Orvis J."/>
            <person name="Pertea M."/>
            <person name="Quesneville H."/>
            <person name="Reidenbach K.R."/>
            <person name="Rogers Y.H."/>
            <person name="Roth C.W."/>
            <person name="Schneider J.R."/>
            <person name="Schatz M."/>
            <person name="Shumway M."/>
            <person name="Stanke M."/>
            <person name="Stinson E.O."/>
            <person name="Tubio J.M."/>
            <person name="Vanzee J.P."/>
            <person name="Verjovski-Almeida S."/>
            <person name="Werner D."/>
            <person name="White O."/>
            <person name="Wyder S."/>
            <person name="Zeng Q."/>
            <person name="Zhao Q."/>
            <person name="Zhao Y."/>
            <person name="Hill C.A."/>
            <person name="Raikhel A.S."/>
            <person name="Soares M.B."/>
            <person name="Knudson D.L."/>
            <person name="Lee N.H."/>
            <person name="Galagan J."/>
            <person name="Salzberg S.L."/>
            <person name="Paulsen I.T."/>
            <person name="Dimopoulos G."/>
            <person name="Collins F.H."/>
            <person name="Birren B."/>
            <person name="Fraser-Liggett C.M."/>
            <person name="Severson D.W."/>
        </authorList>
    </citation>
    <scope>NUCLEOTIDE SEQUENCE [LARGE SCALE GENOMIC DNA]</scope>
    <source>
        <strain evidence="1">Liverpool</strain>
    </source>
</reference>
<reference evidence="1" key="1">
    <citation type="submission" date="2005-10" db="EMBL/GenBank/DDBJ databases">
        <authorList>
            <person name="Loftus B.J."/>
            <person name="Nene V.M."/>
            <person name="Hannick L.I."/>
            <person name="Bidwell S."/>
            <person name="Haas B."/>
            <person name="Amedeo P."/>
            <person name="Orvis J."/>
            <person name="Wortman J.R."/>
            <person name="White O.R."/>
            <person name="Salzberg S."/>
            <person name="Shumway M."/>
            <person name="Koo H."/>
            <person name="Zhao Y."/>
            <person name="Holmes M."/>
            <person name="Miller J."/>
            <person name="Schatz M."/>
            <person name="Pop M."/>
            <person name="Pai G."/>
            <person name="Utterback T."/>
            <person name="Rogers Y.-H."/>
            <person name="Kravitz S."/>
            <person name="Fraser C.M."/>
        </authorList>
    </citation>
    <scope>NUCLEOTIDE SEQUENCE</scope>
    <source>
        <strain evidence="1">Liverpool</strain>
    </source>
</reference>
<organism evidence="1 2">
    <name type="scientific">Aedes aegypti</name>
    <name type="common">Yellowfever mosquito</name>
    <name type="synonym">Culex aegypti</name>
    <dbReference type="NCBI Taxonomy" id="7159"/>
    <lineage>
        <taxon>Eukaryota</taxon>
        <taxon>Metazoa</taxon>
        <taxon>Ecdysozoa</taxon>
        <taxon>Arthropoda</taxon>
        <taxon>Hexapoda</taxon>
        <taxon>Insecta</taxon>
        <taxon>Pterygota</taxon>
        <taxon>Neoptera</taxon>
        <taxon>Endopterygota</taxon>
        <taxon>Diptera</taxon>
        <taxon>Nematocera</taxon>
        <taxon>Culicoidea</taxon>
        <taxon>Culicidae</taxon>
        <taxon>Culicinae</taxon>
        <taxon>Aedini</taxon>
        <taxon>Aedes</taxon>
        <taxon>Stegomyia</taxon>
    </lineage>
</organism>
<name>Q17LE2_AEDAE</name>